<dbReference type="Pfam" id="PF00400">
    <property type="entry name" value="WD40"/>
    <property type="match status" value="3"/>
</dbReference>
<feature type="repeat" description="WD" evidence="3">
    <location>
        <begin position="205"/>
        <end position="243"/>
    </location>
</feature>
<reference evidence="4 5" key="1">
    <citation type="submission" date="2016-11" db="EMBL/GenBank/DDBJ databases">
        <title>The macronuclear genome of Stentor coeruleus: a giant cell with tiny introns.</title>
        <authorList>
            <person name="Slabodnick M."/>
            <person name="Ruby J.G."/>
            <person name="Reiff S.B."/>
            <person name="Swart E.C."/>
            <person name="Gosai S."/>
            <person name="Prabakaran S."/>
            <person name="Witkowska E."/>
            <person name="Larue G.E."/>
            <person name="Fisher S."/>
            <person name="Freeman R.M."/>
            <person name="Gunawardena J."/>
            <person name="Chu W."/>
            <person name="Stover N.A."/>
            <person name="Gregory B.D."/>
            <person name="Nowacki M."/>
            <person name="Derisi J."/>
            <person name="Roy S.W."/>
            <person name="Marshall W.F."/>
            <person name="Sood P."/>
        </authorList>
    </citation>
    <scope>NUCLEOTIDE SEQUENCE [LARGE SCALE GENOMIC DNA]</scope>
    <source>
        <strain evidence="4">WM001</strain>
    </source>
</reference>
<dbReference type="InterPro" id="IPR015943">
    <property type="entry name" value="WD40/YVTN_repeat-like_dom_sf"/>
</dbReference>
<evidence type="ECO:0000313" key="5">
    <source>
        <dbReference type="Proteomes" id="UP000187209"/>
    </source>
</evidence>
<evidence type="ECO:0000256" key="2">
    <source>
        <dbReference type="ARBA" id="ARBA00022737"/>
    </source>
</evidence>
<dbReference type="EMBL" id="MPUH01000973">
    <property type="protein sequence ID" value="OMJ71609.1"/>
    <property type="molecule type" value="Genomic_DNA"/>
</dbReference>
<protein>
    <submittedName>
        <fullName evidence="4">Uncharacterized protein</fullName>
    </submittedName>
</protein>
<keyword evidence="2" id="KW-0677">Repeat</keyword>
<keyword evidence="1 3" id="KW-0853">WD repeat</keyword>
<dbReference type="OrthoDB" id="348505at2759"/>
<organism evidence="4 5">
    <name type="scientific">Stentor coeruleus</name>
    <dbReference type="NCBI Taxonomy" id="5963"/>
    <lineage>
        <taxon>Eukaryota</taxon>
        <taxon>Sar</taxon>
        <taxon>Alveolata</taxon>
        <taxon>Ciliophora</taxon>
        <taxon>Postciliodesmatophora</taxon>
        <taxon>Heterotrichea</taxon>
        <taxon>Heterotrichida</taxon>
        <taxon>Stentoridae</taxon>
        <taxon>Stentor</taxon>
    </lineage>
</organism>
<evidence type="ECO:0000313" key="4">
    <source>
        <dbReference type="EMBL" id="OMJ71609.1"/>
    </source>
</evidence>
<feature type="repeat" description="WD" evidence="3">
    <location>
        <begin position="164"/>
        <end position="205"/>
    </location>
</feature>
<dbReference type="Gene3D" id="2.130.10.10">
    <property type="entry name" value="YVTN repeat-like/Quinoprotein amine dehydrogenase"/>
    <property type="match status" value="1"/>
</dbReference>
<dbReference type="Proteomes" id="UP000187209">
    <property type="component" value="Unassembled WGS sequence"/>
</dbReference>
<gene>
    <name evidence="4" type="ORF">SteCoe_30127</name>
</gene>
<dbReference type="SMART" id="SM00320">
    <property type="entry name" value="WD40"/>
    <property type="match status" value="5"/>
</dbReference>
<dbReference type="AlphaFoldDB" id="A0A1R2B4C0"/>
<dbReference type="SUPFAM" id="SSF50978">
    <property type="entry name" value="WD40 repeat-like"/>
    <property type="match status" value="1"/>
</dbReference>
<evidence type="ECO:0000256" key="3">
    <source>
        <dbReference type="PROSITE-ProRule" id="PRU00221"/>
    </source>
</evidence>
<proteinExistence type="predicted"/>
<keyword evidence="5" id="KW-1185">Reference proteome</keyword>
<dbReference type="InterPro" id="IPR001680">
    <property type="entry name" value="WD40_rpt"/>
</dbReference>
<sequence length="470" mass="53941">MESRNIPLNLIEQSDEEFFDAVESFESSSEKQFKTFNTPSLKEFSPISKLFASEKGFLTSDFTSDAQAQQINPLKQVIKNKAKRSWVCKDKLKKKNKQFYEFPCLELIQEFEILQKAYCLLEFSPDGRFLCVAGDDPRICLYEICRQKFIDEQYLMYDEPFETYMAHTCVVTNLCWAASSLFFLSSAMDGMVYKWNTAEKNPVSLYKHNTEVLCISIHPQSQDVFFTGCKDNRIRIWNMNTSRVDCDISLNGEITSGSFIPNGLLIIGLTTGICLVLTYNCFSKTLETIGRVDCRNKRGPKSSGRKITGIDFVDENSFLVTSNDSRIRLFTIQNFEIQQKYKGLKNENSKIVAKYGKNSGHVISGSENGNVYIWNLFSKYVPKFNPMFTKKKRYKNSSYEFFALDNCKECSYAVLAPEKIVSDVQRRYDGGKQNLLVNNIILVAKKGVLLVFYNKEATKIRGNNLNKSFN</sequence>
<dbReference type="PANTHER" id="PTHR14221">
    <property type="entry name" value="WD REPEAT DOMAIN 44"/>
    <property type="match status" value="1"/>
</dbReference>
<evidence type="ECO:0000256" key="1">
    <source>
        <dbReference type="ARBA" id="ARBA00022574"/>
    </source>
</evidence>
<accession>A0A1R2B4C0</accession>
<dbReference type="PROSITE" id="PS50082">
    <property type="entry name" value="WD_REPEATS_2"/>
    <property type="match status" value="2"/>
</dbReference>
<dbReference type="PANTHER" id="PTHR14221:SF0">
    <property type="entry name" value="WD REPEAT-CONTAINING PROTEIN 44"/>
    <property type="match status" value="1"/>
</dbReference>
<dbReference type="PROSITE" id="PS50294">
    <property type="entry name" value="WD_REPEATS_REGION"/>
    <property type="match status" value="1"/>
</dbReference>
<comment type="caution">
    <text evidence="4">The sequence shown here is derived from an EMBL/GenBank/DDBJ whole genome shotgun (WGS) entry which is preliminary data.</text>
</comment>
<name>A0A1R2B4C0_9CILI</name>
<dbReference type="InterPro" id="IPR040324">
    <property type="entry name" value="WDR44/Dgr2"/>
</dbReference>
<dbReference type="InterPro" id="IPR036322">
    <property type="entry name" value="WD40_repeat_dom_sf"/>
</dbReference>